<comment type="caution">
    <text evidence="1">The sequence shown here is derived from an EMBL/GenBank/DDBJ whole genome shotgun (WGS) entry which is preliminary data.</text>
</comment>
<dbReference type="Proteomes" id="UP001150942">
    <property type="component" value="Unassembled WGS sequence"/>
</dbReference>
<reference evidence="1" key="1">
    <citation type="submission" date="2022-11" db="EMBL/GenBank/DDBJ databases">
        <authorList>
            <person name="Petersen C."/>
        </authorList>
    </citation>
    <scope>NUCLEOTIDE SEQUENCE</scope>
    <source>
        <strain evidence="1">IBT 20477</strain>
    </source>
</reference>
<dbReference type="PANTHER" id="PTHR43431">
    <property type="entry name" value="OXIDOREDUCTASE, SHORT CHAIN DEHYDROGENASE/REDUCTASE FAMILY (AFU_ORTHOLOGUE AFUA_5G14000)"/>
    <property type="match status" value="1"/>
</dbReference>
<name>A0A9W9IYJ2_9EURO</name>
<dbReference type="SUPFAM" id="SSF51735">
    <property type="entry name" value="NAD(P)-binding Rossmann-fold domains"/>
    <property type="match status" value="1"/>
</dbReference>
<evidence type="ECO:0000313" key="2">
    <source>
        <dbReference type="Proteomes" id="UP001150942"/>
    </source>
</evidence>
<dbReference type="PANTHER" id="PTHR43431:SF7">
    <property type="entry name" value="OXIDOREDUCTASE, SHORT CHAIN DEHYDROGENASE_REDUCTASE FAMILY (AFU_ORTHOLOGUE AFUA_5G14000)"/>
    <property type="match status" value="1"/>
</dbReference>
<accession>A0A9W9IYJ2</accession>
<dbReference type="InterPro" id="IPR036291">
    <property type="entry name" value="NAD(P)-bd_dom_sf"/>
</dbReference>
<gene>
    <name evidence="1" type="ORF">N7449_011246</name>
</gene>
<sequence>MSDDTPPPQPSSLITQQSCADFKDIESFKDCLASIAQVKEYHEFVFLDVPRDWEDTAFEVLDEVVSARKTYDSTTDVLRVLTMPTAIHNCIQPWLYNQLFNWGITGAIKRYEEEMIHGESGTTLQFPSGPYRTSRKEPDFFFMIRGRLLPTVAVESGWSETMPRLQNGLNILLVGGDGSIKVVIIIKWSRLTGNRVSGVAELYKCDRNGIPVREQREVIFPHDSTTVNQQLVIRRRDLLGSGYDNPNDSLFFDLDLLRDFASRALELVLLARSQSSLDPLIAQITQSGGSAMGVPTDVSNSTGMTSTIDQIKAKFGYTGPDVQCRQSPPTLIFTGATAALKGGSGLSGFAMSKFGIRAMSQSLAREFDPEGVHISHAIIDGIIDTEKTKGYLNDVPDGKLDPEWIAESCWFLHSQPRTSFTHEIDLRPYAETW</sequence>
<dbReference type="AlphaFoldDB" id="A0A9W9IYJ2"/>
<reference evidence="1" key="2">
    <citation type="journal article" date="2023" name="IMA Fungus">
        <title>Comparative genomic study of the Penicillium genus elucidates a diverse pangenome and 15 lateral gene transfer events.</title>
        <authorList>
            <person name="Petersen C."/>
            <person name="Sorensen T."/>
            <person name="Nielsen M.R."/>
            <person name="Sondergaard T.E."/>
            <person name="Sorensen J.L."/>
            <person name="Fitzpatrick D.A."/>
            <person name="Frisvad J.C."/>
            <person name="Nielsen K.L."/>
        </authorList>
    </citation>
    <scope>NUCLEOTIDE SEQUENCE</scope>
    <source>
        <strain evidence="1">IBT 20477</strain>
    </source>
</reference>
<dbReference type="EMBL" id="JAPQKQ010000008">
    <property type="protein sequence ID" value="KAJ5186482.1"/>
    <property type="molecule type" value="Genomic_DNA"/>
</dbReference>
<organism evidence="1 2">
    <name type="scientific">Penicillium cf. viridicatum</name>
    <dbReference type="NCBI Taxonomy" id="2972119"/>
    <lineage>
        <taxon>Eukaryota</taxon>
        <taxon>Fungi</taxon>
        <taxon>Dikarya</taxon>
        <taxon>Ascomycota</taxon>
        <taxon>Pezizomycotina</taxon>
        <taxon>Eurotiomycetes</taxon>
        <taxon>Eurotiomycetidae</taxon>
        <taxon>Eurotiales</taxon>
        <taxon>Aspergillaceae</taxon>
        <taxon>Penicillium</taxon>
    </lineage>
</organism>
<dbReference type="Gene3D" id="3.40.50.720">
    <property type="entry name" value="NAD(P)-binding Rossmann-like Domain"/>
    <property type="match status" value="2"/>
</dbReference>
<proteinExistence type="predicted"/>
<evidence type="ECO:0000313" key="1">
    <source>
        <dbReference type="EMBL" id="KAJ5186482.1"/>
    </source>
</evidence>
<protein>
    <submittedName>
        <fullName evidence="1">Uncharacterized protein</fullName>
    </submittedName>
</protein>
<keyword evidence="2" id="KW-1185">Reference proteome</keyword>
<dbReference type="OrthoDB" id="4368470at2759"/>